<evidence type="ECO:0000256" key="2">
    <source>
        <dbReference type="SAM" id="SignalP"/>
    </source>
</evidence>
<feature type="chain" id="PRO_5045559803" evidence="2">
    <location>
        <begin position="39"/>
        <end position="382"/>
    </location>
</feature>
<gene>
    <name evidence="3" type="ORF">J8F10_31205</name>
</gene>
<feature type="region of interest" description="Disordered" evidence="1">
    <location>
        <begin position="39"/>
        <end position="85"/>
    </location>
</feature>
<accession>A0ABS5C187</accession>
<feature type="signal peptide" evidence="2">
    <location>
        <begin position="1"/>
        <end position="38"/>
    </location>
</feature>
<keyword evidence="4" id="KW-1185">Reference proteome</keyword>
<keyword evidence="2" id="KW-0732">Signal</keyword>
<proteinExistence type="predicted"/>
<dbReference type="RefSeq" id="WP_210660497.1">
    <property type="nucleotide sequence ID" value="NZ_JAGKQQ010000001.1"/>
</dbReference>
<dbReference type="Proteomes" id="UP000676565">
    <property type="component" value="Unassembled WGS sequence"/>
</dbReference>
<evidence type="ECO:0000313" key="4">
    <source>
        <dbReference type="Proteomes" id="UP000676565"/>
    </source>
</evidence>
<feature type="compositionally biased region" description="Low complexity" evidence="1">
    <location>
        <begin position="69"/>
        <end position="85"/>
    </location>
</feature>
<evidence type="ECO:0000256" key="1">
    <source>
        <dbReference type="SAM" id="MobiDB-lite"/>
    </source>
</evidence>
<feature type="region of interest" description="Disordered" evidence="1">
    <location>
        <begin position="163"/>
        <end position="185"/>
    </location>
</feature>
<reference evidence="3 4" key="1">
    <citation type="submission" date="2021-04" db="EMBL/GenBank/DDBJ databases">
        <authorList>
            <person name="Ivanova A."/>
        </authorList>
    </citation>
    <scope>NUCLEOTIDE SEQUENCE [LARGE SCALE GENOMIC DNA]</scope>
    <source>
        <strain evidence="3 4">G18</strain>
    </source>
</reference>
<organism evidence="3 4">
    <name type="scientific">Gemmata palustris</name>
    <dbReference type="NCBI Taxonomy" id="2822762"/>
    <lineage>
        <taxon>Bacteria</taxon>
        <taxon>Pseudomonadati</taxon>
        <taxon>Planctomycetota</taxon>
        <taxon>Planctomycetia</taxon>
        <taxon>Gemmatales</taxon>
        <taxon>Gemmataceae</taxon>
        <taxon>Gemmata</taxon>
    </lineage>
</organism>
<dbReference type="EMBL" id="JAGKQQ010000001">
    <property type="protein sequence ID" value="MBP3959737.1"/>
    <property type="molecule type" value="Genomic_DNA"/>
</dbReference>
<feature type="compositionally biased region" description="Pro residues" evidence="1">
    <location>
        <begin position="47"/>
        <end position="68"/>
    </location>
</feature>
<evidence type="ECO:0000313" key="3">
    <source>
        <dbReference type="EMBL" id="MBP3959737.1"/>
    </source>
</evidence>
<comment type="caution">
    <text evidence="3">The sequence shown here is derived from an EMBL/GenBank/DDBJ whole genome shotgun (WGS) entry which is preliminary data.</text>
</comment>
<protein>
    <submittedName>
        <fullName evidence="3">Uncharacterized protein</fullName>
    </submittedName>
</protein>
<name>A0ABS5C187_9BACT</name>
<sequence length="382" mass="40722">MTLLSRRKRRTTVRLITPGTAGAKAALLLALVAGPALAQPPGTQPQAQPPGVQPGGLPLPPGYRPRTPPAQSQPQRPAPGAAPGAAGTVMYFQKQVDALTATGGGLPNATEGSGVAQLKEPVRAGAVPDVPPVPPLNVPPPERAFTQPPAVSVPTVAPSGFAAQPKTGGLLPDKKLGNAVPPVDPREIQLPARDKIFTVYNDPELERAIMFQTIRDRIGVLEKQLRDEKDPTEIQKLEKNLQELKGIKEPKDSGYQFPPLPVITSPGVAYQAKTAMYAPHTMYLEPGYVVHRRLHFEERNAERQGWDLGPLSTLVSAGTFYRNVLLWPQSLMSGCRSGFWDTSAGKCLPGSPSPYYLYPPGLTLTGTVAEAGIITGAAFLFP</sequence>